<evidence type="ECO:0000313" key="2">
    <source>
        <dbReference type="EMBL" id="TNN66266.1"/>
    </source>
</evidence>
<protein>
    <submittedName>
        <fullName evidence="2">R3H domain-containing protein 1</fullName>
    </submittedName>
</protein>
<dbReference type="EMBL" id="SRLO01000222">
    <property type="protein sequence ID" value="TNN66266.1"/>
    <property type="molecule type" value="Genomic_DNA"/>
</dbReference>
<dbReference type="OrthoDB" id="278430at2759"/>
<sequence>MVATHQGPLGVWRSAHGRKASRKPLSSDLSVGEAVSSQILEVTDPLDSHHLLAELCRGGELIQRLSDHQPRLRSAARDSPGGRLASSYSIFAMLPPRYAAPSAGPHRAGPRATFELRTSARHSGELCGPDGAGS</sequence>
<proteinExistence type="predicted"/>
<evidence type="ECO:0000256" key="1">
    <source>
        <dbReference type="SAM" id="MobiDB-lite"/>
    </source>
</evidence>
<reference evidence="2 3" key="1">
    <citation type="submission" date="2019-03" db="EMBL/GenBank/DDBJ databases">
        <title>First draft genome of Liparis tanakae, snailfish: a comprehensive survey of snailfish specific genes.</title>
        <authorList>
            <person name="Kim W."/>
            <person name="Song I."/>
            <person name="Jeong J.-H."/>
            <person name="Kim D."/>
            <person name="Kim S."/>
            <person name="Ryu S."/>
            <person name="Song J.Y."/>
            <person name="Lee S.K."/>
        </authorList>
    </citation>
    <scope>NUCLEOTIDE SEQUENCE [LARGE SCALE GENOMIC DNA]</scope>
    <source>
        <tissue evidence="2">Muscle</tissue>
    </source>
</reference>
<name>A0A4Z2HKH8_9TELE</name>
<evidence type="ECO:0000313" key="3">
    <source>
        <dbReference type="Proteomes" id="UP000314294"/>
    </source>
</evidence>
<comment type="caution">
    <text evidence="2">The sequence shown here is derived from an EMBL/GenBank/DDBJ whole genome shotgun (WGS) entry which is preliminary data.</text>
</comment>
<gene>
    <name evidence="2" type="primary">R3HDM1_1</name>
    <name evidence="2" type="ORF">EYF80_023500</name>
</gene>
<organism evidence="2 3">
    <name type="scientific">Liparis tanakae</name>
    <name type="common">Tanaka's snailfish</name>
    <dbReference type="NCBI Taxonomy" id="230148"/>
    <lineage>
        <taxon>Eukaryota</taxon>
        <taxon>Metazoa</taxon>
        <taxon>Chordata</taxon>
        <taxon>Craniata</taxon>
        <taxon>Vertebrata</taxon>
        <taxon>Euteleostomi</taxon>
        <taxon>Actinopterygii</taxon>
        <taxon>Neopterygii</taxon>
        <taxon>Teleostei</taxon>
        <taxon>Neoteleostei</taxon>
        <taxon>Acanthomorphata</taxon>
        <taxon>Eupercaria</taxon>
        <taxon>Perciformes</taxon>
        <taxon>Cottioidei</taxon>
        <taxon>Cottales</taxon>
        <taxon>Liparidae</taxon>
        <taxon>Liparis</taxon>
    </lineage>
</organism>
<feature type="region of interest" description="Disordered" evidence="1">
    <location>
        <begin position="1"/>
        <end position="30"/>
    </location>
</feature>
<dbReference type="AlphaFoldDB" id="A0A4Z2HKH8"/>
<dbReference type="Proteomes" id="UP000314294">
    <property type="component" value="Unassembled WGS sequence"/>
</dbReference>
<accession>A0A4Z2HKH8</accession>
<keyword evidence="3" id="KW-1185">Reference proteome</keyword>